<protein>
    <submittedName>
        <fullName evidence="10">Protein POLLENLESS 3-LIKE 2-like</fullName>
    </submittedName>
</protein>
<feature type="region of interest" description="Disordered" evidence="8">
    <location>
        <begin position="1"/>
        <end position="23"/>
    </location>
</feature>
<evidence type="ECO:0000256" key="1">
    <source>
        <dbReference type="ARBA" id="ARBA00004123"/>
    </source>
</evidence>
<organism evidence="9 10">
    <name type="scientific">Phoenix dactylifera</name>
    <name type="common">Date palm</name>
    <dbReference type="NCBI Taxonomy" id="42345"/>
    <lineage>
        <taxon>Eukaryota</taxon>
        <taxon>Viridiplantae</taxon>
        <taxon>Streptophyta</taxon>
        <taxon>Embryophyta</taxon>
        <taxon>Tracheophyta</taxon>
        <taxon>Spermatophyta</taxon>
        <taxon>Magnoliopsida</taxon>
        <taxon>Liliopsida</taxon>
        <taxon>Arecaceae</taxon>
        <taxon>Coryphoideae</taxon>
        <taxon>Phoeniceae</taxon>
        <taxon>Phoenix</taxon>
    </lineage>
</organism>
<keyword evidence="4 7" id="KW-0175">Coiled coil</keyword>
<dbReference type="GeneID" id="103720478"/>
<sequence length="474" mass="53233">MMQDPWNINAPTGIRPSKSAPCSPIKPIVRPRPDSFHITHKVPIGDTPYVKAKRVQLVDKDPEKAIPLFWAAINAGDRVDSALKDMAIVMKQQNRAEEAIEAIKSLRNRCSDQAQESLENILLDLFKRCGRLDDQIALLNHKLQLIQQGLAFNGRRTKTARSQGRKFQVSLEQEATRLLGNLGWALMQKDNYIEAEGAYRRALLIASDNNKMCNLGICLMKQGKIAEAKETLKQVRPAVVDGLRGADSHLKAYERAQEMLRDLEAKFSGRTARDQFDKENRLFDAFIGSSSIWQPQPCIDYTMPPRERFGDENVNVNRISTNAKPEFLSNIALNVDAPPFYSSKMIRDPNGIDHPFQDPIFGNLKRTRSGNAVEKSLPPRVPMERTKEESNTKKSLSVEGRDDNWPELPDNIEFNDAIVAAVLAPVLEDTGNTDTGKTDANNNTSPALNEGKMGKRLRIFQDITKATSLNDRFL</sequence>
<keyword evidence="2" id="KW-0677">Repeat</keyword>
<name>A0A8B8ZKU7_PHODC</name>
<feature type="compositionally biased region" description="Basic and acidic residues" evidence="8">
    <location>
        <begin position="382"/>
        <end position="392"/>
    </location>
</feature>
<evidence type="ECO:0000313" key="9">
    <source>
        <dbReference type="Proteomes" id="UP000228380"/>
    </source>
</evidence>
<dbReference type="InterPro" id="IPR011990">
    <property type="entry name" value="TPR-like_helical_dom_sf"/>
</dbReference>
<evidence type="ECO:0000256" key="3">
    <source>
        <dbReference type="ARBA" id="ARBA00022803"/>
    </source>
</evidence>
<dbReference type="AlphaFoldDB" id="A0A8B8ZKU7"/>
<dbReference type="InterPro" id="IPR019734">
    <property type="entry name" value="TPR_rpt"/>
</dbReference>
<feature type="region of interest" description="Disordered" evidence="8">
    <location>
        <begin position="368"/>
        <end position="404"/>
    </location>
</feature>
<gene>
    <name evidence="10" type="primary">LOC103720478</name>
</gene>
<feature type="compositionally biased region" description="Polar residues" evidence="8">
    <location>
        <begin position="430"/>
        <end position="447"/>
    </location>
</feature>
<accession>A0A8B8ZKU7</accession>
<evidence type="ECO:0000256" key="8">
    <source>
        <dbReference type="SAM" id="MobiDB-lite"/>
    </source>
</evidence>
<evidence type="ECO:0000256" key="4">
    <source>
        <dbReference type="ARBA" id="ARBA00023054"/>
    </source>
</evidence>
<dbReference type="Proteomes" id="UP000228380">
    <property type="component" value="Unplaced"/>
</dbReference>
<evidence type="ECO:0000256" key="6">
    <source>
        <dbReference type="ARBA" id="ARBA00025750"/>
    </source>
</evidence>
<keyword evidence="3" id="KW-0802">TPR repeat</keyword>
<feature type="coiled-coil region" evidence="7">
    <location>
        <begin position="89"/>
        <end position="116"/>
    </location>
</feature>
<dbReference type="SUPFAM" id="SSF48452">
    <property type="entry name" value="TPR-like"/>
    <property type="match status" value="1"/>
</dbReference>
<dbReference type="PANTHER" id="PTHR36326">
    <property type="entry name" value="PROTEIN POLLENLESS 3-LIKE 2"/>
    <property type="match status" value="1"/>
</dbReference>
<dbReference type="InterPro" id="IPR044961">
    <property type="entry name" value="MS5/SDI1"/>
</dbReference>
<keyword evidence="5" id="KW-0539">Nucleus</keyword>
<evidence type="ECO:0000256" key="5">
    <source>
        <dbReference type="ARBA" id="ARBA00023242"/>
    </source>
</evidence>
<dbReference type="PANTHER" id="PTHR36326:SF24">
    <property type="entry name" value="OS09G0538500 PROTEIN"/>
    <property type="match status" value="1"/>
</dbReference>
<dbReference type="Gene3D" id="1.25.40.10">
    <property type="entry name" value="Tetratricopeptide repeat domain"/>
    <property type="match status" value="1"/>
</dbReference>
<dbReference type="KEGG" id="pda:103720478"/>
<dbReference type="OrthoDB" id="10258631at2759"/>
<dbReference type="GO" id="GO:0005634">
    <property type="term" value="C:nucleus"/>
    <property type="evidence" value="ECO:0007669"/>
    <property type="project" value="UniProtKB-SubCell"/>
</dbReference>
<evidence type="ECO:0000256" key="7">
    <source>
        <dbReference type="SAM" id="Coils"/>
    </source>
</evidence>
<proteinExistence type="inferred from homology"/>
<reference evidence="10" key="1">
    <citation type="submission" date="2025-08" db="UniProtKB">
        <authorList>
            <consortium name="RefSeq"/>
        </authorList>
    </citation>
    <scope>IDENTIFICATION</scope>
    <source>
        <tissue evidence="10">Young leaves</tissue>
    </source>
</reference>
<dbReference type="RefSeq" id="XP_038973937.1">
    <property type="nucleotide sequence ID" value="XM_039118009.1"/>
</dbReference>
<keyword evidence="9" id="KW-1185">Reference proteome</keyword>
<comment type="similarity">
    <text evidence="6">Belongs to the MS5 protein family.</text>
</comment>
<evidence type="ECO:0000313" key="10">
    <source>
        <dbReference type="RefSeq" id="XP_038973937.1"/>
    </source>
</evidence>
<comment type="subcellular location">
    <subcellularLocation>
        <location evidence="1">Nucleus</location>
    </subcellularLocation>
</comment>
<evidence type="ECO:0000256" key="2">
    <source>
        <dbReference type="ARBA" id="ARBA00022737"/>
    </source>
</evidence>
<dbReference type="SMART" id="SM00028">
    <property type="entry name" value="TPR"/>
    <property type="match status" value="1"/>
</dbReference>
<dbReference type="Pfam" id="PF13181">
    <property type="entry name" value="TPR_8"/>
    <property type="match status" value="1"/>
</dbReference>
<feature type="region of interest" description="Disordered" evidence="8">
    <location>
        <begin position="430"/>
        <end position="450"/>
    </location>
</feature>